<sequence>MLQTIETALGELGGIIWGPYVLIPLLLLTGLYLTVRLGGLQFHKLGSALRLALFDRKDADARGGDVSQFQALTTALAATVGTGNIVGVATAISIGGPGALFWMWVTGLLGMASKYSEAFLAVRFRTTDAKGEISGGPQYYLERGIRNGFGKFLAIFFAVAAALAAFGIGNMTQGNSIASNLESSFSVPTWITGVVLAVLTLAVLVGGIKSIGKVTAGFVPVMILFYVLGALFILVVNVAAIPQAVVLIFTDAFSGTAAVGGFAGSAIMLAVQMGVARGIFSNESGMGSAAIAAAAAQTTHPVRQGLVSMTQTFIDTIIVVTCTGLVLITTGVWEQGADFAATMTGDAFSQGLPGQWGHYVVTIGLVMFAYSTILGWAYYGERCMERLFGRPAVMPYRVVFSLVVFVGCTVPLAVVWNFADVMNGLMALPNLLGLLLLSGLVVRETRHYLDHDPKLRADRRQVDAFMEGHPGAIDSYERTGV</sequence>
<evidence type="ECO:0000256" key="9">
    <source>
        <dbReference type="RuleBase" id="RU363064"/>
    </source>
</evidence>
<dbReference type="Proteomes" id="UP000030466">
    <property type="component" value="Unassembled WGS sequence"/>
</dbReference>
<protein>
    <submittedName>
        <fullName evidence="10">Sodium:alanine symporter</fullName>
    </submittedName>
</protein>
<keyword evidence="8 9" id="KW-0472">Membrane</keyword>
<feature type="transmembrane region" description="Helical" evidence="9">
    <location>
        <begin position="255"/>
        <end position="276"/>
    </location>
</feature>
<evidence type="ECO:0000256" key="1">
    <source>
        <dbReference type="ARBA" id="ARBA00004651"/>
    </source>
</evidence>
<gene>
    <name evidence="10" type="ORF">GY22_12750</name>
</gene>
<feature type="transmembrane region" description="Helical" evidence="9">
    <location>
        <begin position="15"/>
        <end position="35"/>
    </location>
</feature>
<dbReference type="GO" id="GO:0005886">
    <property type="term" value="C:plasma membrane"/>
    <property type="evidence" value="ECO:0007669"/>
    <property type="project" value="UniProtKB-SubCell"/>
</dbReference>
<dbReference type="OrthoDB" id="9806926at2"/>
<comment type="caution">
    <text evidence="10">The sequence shown here is derived from an EMBL/GenBank/DDBJ whole genome shotgun (WGS) entry which is preliminary data.</text>
</comment>
<evidence type="ECO:0000256" key="8">
    <source>
        <dbReference type="ARBA" id="ARBA00023136"/>
    </source>
</evidence>
<evidence type="ECO:0000256" key="3">
    <source>
        <dbReference type="ARBA" id="ARBA00022448"/>
    </source>
</evidence>
<comment type="subcellular location">
    <subcellularLocation>
        <location evidence="1 9">Cell membrane</location>
        <topology evidence="1 9">Multi-pass membrane protein</topology>
    </subcellularLocation>
</comment>
<dbReference type="PRINTS" id="PR00175">
    <property type="entry name" value="NAALASMPORT"/>
</dbReference>
<feature type="transmembrane region" description="Helical" evidence="9">
    <location>
        <begin position="152"/>
        <end position="169"/>
    </location>
</feature>
<evidence type="ECO:0000256" key="6">
    <source>
        <dbReference type="ARBA" id="ARBA00022847"/>
    </source>
</evidence>
<feature type="transmembrane region" description="Helical" evidence="9">
    <location>
        <begin position="356"/>
        <end position="379"/>
    </location>
</feature>
<organism evidence="10 11">
    <name type="scientific">Kocuria rosea subsp. polaris</name>
    <dbReference type="NCBI Taxonomy" id="136273"/>
    <lineage>
        <taxon>Bacteria</taxon>
        <taxon>Bacillati</taxon>
        <taxon>Actinomycetota</taxon>
        <taxon>Actinomycetes</taxon>
        <taxon>Micrococcales</taxon>
        <taxon>Micrococcaceae</taxon>
        <taxon>Kocuria</taxon>
    </lineage>
</organism>
<feature type="transmembrane region" description="Helical" evidence="9">
    <location>
        <begin position="425"/>
        <end position="442"/>
    </location>
</feature>
<feature type="transmembrane region" description="Helical" evidence="9">
    <location>
        <begin position="189"/>
        <end position="211"/>
    </location>
</feature>
<evidence type="ECO:0000256" key="2">
    <source>
        <dbReference type="ARBA" id="ARBA00009261"/>
    </source>
</evidence>
<dbReference type="FunFam" id="1.20.1740.10:FF:000004">
    <property type="entry name" value="Sodium:alanine symporter family protein"/>
    <property type="match status" value="1"/>
</dbReference>
<dbReference type="RefSeq" id="WP_017832598.1">
    <property type="nucleotide sequence ID" value="NZ_JSUH01000011.1"/>
</dbReference>
<dbReference type="EMBL" id="JSUH01000011">
    <property type="protein sequence ID" value="KHD96978.1"/>
    <property type="molecule type" value="Genomic_DNA"/>
</dbReference>
<dbReference type="AlphaFoldDB" id="A0A0A6VRL0"/>
<reference evidence="10 11" key="1">
    <citation type="journal article" date="2003" name="Int. J. Syst. Evol. Microbiol.">
        <title>Kocuria polaris sp. nov., an orange-pigmented psychrophilic bacterium isolated from an Antarctic cyanobacterial mat sample.</title>
        <authorList>
            <person name="Reddy G.S."/>
            <person name="Prakash J.S."/>
            <person name="Prabahar V."/>
            <person name="Matsumoto G.I."/>
            <person name="Stackebrandt E."/>
            <person name="Shivaji S."/>
        </authorList>
    </citation>
    <scope>NUCLEOTIDE SEQUENCE [LARGE SCALE GENOMIC DNA]</scope>
    <source>
        <strain evidence="10 11">CMS 76or</strain>
    </source>
</reference>
<keyword evidence="11" id="KW-1185">Reference proteome</keyword>
<keyword evidence="5 9" id="KW-0812">Transmembrane</keyword>
<evidence type="ECO:0000256" key="4">
    <source>
        <dbReference type="ARBA" id="ARBA00022475"/>
    </source>
</evidence>
<keyword evidence="3 9" id="KW-0813">Transport</keyword>
<feature type="transmembrane region" description="Helical" evidence="9">
    <location>
        <begin position="399"/>
        <end position="419"/>
    </location>
</feature>
<accession>A0A0A6VRL0</accession>
<proteinExistence type="inferred from homology"/>
<keyword evidence="6 9" id="KW-0769">Symport</keyword>
<dbReference type="PANTHER" id="PTHR30330">
    <property type="entry name" value="AGSS FAMILY TRANSPORTER, SODIUM-ALANINE"/>
    <property type="match status" value="1"/>
</dbReference>
<dbReference type="NCBIfam" id="TIGR00835">
    <property type="entry name" value="agcS"/>
    <property type="match status" value="1"/>
</dbReference>
<evidence type="ECO:0000313" key="11">
    <source>
        <dbReference type="Proteomes" id="UP000030466"/>
    </source>
</evidence>
<dbReference type="Gene3D" id="1.20.1740.10">
    <property type="entry name" value="Amino acid/polyamine transporter I"/>
    <property type="match status" value="1"/>
</dbReference>
<feature type="transmembrane region" description="Helical" evidence="9">
    <location>
        <begin position="223"/>
        <end position="249"/>
    </location>
</feature>
<feature type="transmembrane region" description="Helical" evidence="9">
    <location>
        <begin position="313"/>
        <end position="333"/>
    </location>
</feature>
<keyword evidence="4 9" id="KW-1003">Cell membrane</keyword>
<evidence type="ECO:0000256" key="7">
    <source>
        <dbReference type="ARBA" id="ARBA00022989"/>
    </source>
</evidence>
<evidence type="ECO:0000313" key="10">
    <source>
        <dbReference type="EMBL" id="KHD96978.1"/>
    </source>
</evidence>
<dbReference type="PANTHER" id="PTHR30330:SF3">
    <property type="entry name" value="TRANSCRIPTIONAL REGULATOR, LRP FAMILY"/>
    <property type="match status" value="1"/>
</dbReference>
<keyword evidence="7 9" id="KW-1133">Transmembrane helix</keyword>
<dbReference type="Pfam" id="PF01235">
    <property type="entry name" value="Na_Ala_symp"/>
    <property type="match status" value="1"/>
</dbReference>
<evidence type="ECO:0000256" key="5">
    <source>
        <dbReference type="ARBA" id="ARBA00022692"/>
    </source>
</evidence>
<comment type="similarity">
    <text evidence="2 9">Belongs to the alanine or glycine:cation symporter (AGCS) (TC 2.A.25) family.</text>
</comment>
<dbReference type="InterPro" id="IPR001463">
    <property type="entry name" value="Na/Ala_symport"/>
</dbReference>
<dbReference type="GO" id="GO:0005283">
    <property type="term" value="F:amino acid:sodium symporter activity"/>
    <property type="evidence" value="ECO:0007669"/>
    <property type="project" value="InterPro"/>
</dbReference>
<name>A0A0A6VRL0_KOCRO</name>